<organism evidence="2 3">
    <name type="scientific">Kitasatospora saccharophila</name>
    <dbReference type="NCBI Taxonomy" id="407973"/>
    <lineage>
        <taxon>Bacteria</taxon>
        <taxon>Bacillati</taxon>
        <taxon>Actinomycetota</taxon>
        <taxon>Actinomycetes</taxon>
        <taxon>Kitasatosporales</taxon>
        <taxon>Streptomycetaceae</taxon>
        <taxon>Kitasatospora</taxon>
    </lineage>
</organism>
<gene>
    <name evidence="2" type="ORF">GCM10009759_48770</name>
</gene>
<dbReference type="EMBL" id="BAAANS010000035">
    <property type="protein sequence ID" value="GAA2108685.1"/>
    <property type="molecule type" value="Genomic_DNA"/>
</dbReference>
<protein>
    <submittedName>
        <fullName evidence="2">Uncharacterized protein</fullName>
    </submittedName>
</protein>
<accession>A0ABP5IY50</accession>
<reference evidence="3" key="1">
    <citation type="journal article" date="2019" name="Int. J. Syst. Evol. Microbiol.">
        <title>The Global Catalogue of Microorganisms (GCM) 10K type strain sequencing project: providing services to taxonomists for standard genome sequencing and annotation.</title>
        <authorList>
            <consortium name="The Broad Institute Genomics Platform"/>
            <consortium name="The Broad Institute Genome Sequencing Center for Infectious Disease"/>
            <person name="Wu L."/>
            <person name="Ma J."/>
        </authorList>
    </citation>
    <scope>NUCLEOTIDE SEQUENCE [LARGE SCALE GENOMIC DNA]</scope>
    <source>
        <strain evidence="3">JCM 14559</strain>
    </source>
</reference>
<keyword evidence="3" id="KW-1185">Reference proteome</keyword>
<name>A0ABP5IY50_9ACTN</name>
<evidence type="ECO:0000256" key="1">
    <source>
        <dbReference type="SAM" id="MobiDB-lite"/>
    </source>
</evidence>
<feature type="region of interest" description="Disordered" evidence="1">
    <location>
        <begin position="48"/>
        <end position="84"/>
    </location>
</feature>
<dbReference type="Proteomes" id="UP001500897">
    <property type="component" value="Unassembled WGS sequence"/>
</dbReference>
<proteinExistence type="predicted"/>
<evidence type="ECO:0000313" key="2">
    <source>
        <dbReference type="EMBL" id="GAA2108685.1"/>
    </source>
</evidence>
<sequence>MALRVLVDQVGEVAVARYLVAGRKAELVEQDCSSSATLRDDWTLLPGRRVRPEGSAPVFRSSHRRSDVRGDRIEPYGSPEVTRR</sequence>
<comment type="caution">
    <text evidence="2">The sequence shown here is derived from an EMBL/GenBank/DDBJ whole genome shotgun (WGS) entry which is preliminary data.</text>
</comment>
<evidence type="ECO:0000313" key="3">
    <source>
        <dbReference type="Proteomes" id="UP001500897"/>
    </source>
</evidence>
<feature type="compositionally biased region" description="Basic and acidic residues" evidence="1">
    <location>
        <begin position="64"/>
        <end position="74"/>
    </location>
</feature>